<dbReference type="PANTHER" id="PTHR31751:SF42">
    <property type="entry name" value="PROTEIN CBG10204"/>
    <property type="match status" value="1"/>
</dbReference>
<evidence type="ECO:0008006" key="2">
    <source>
        <dbReference type="Google" id="ProtNLM"/>
    </source>
</evidence>
<dbReference type="EnsemblMetazoa" id="Aqu2.1.35637_001">
    <property type="protein sequence ID" value="Aqu2.1.35637_001"/>
    <property type="gene ID" value="Aqu2.1.35637"/>
</dbReference>
<dbReference type="PANTHER" id="PTHR31751">
    <property type="entry name" value="SI:CH211-108C17.2-RELATED-RELATED"/>
    <property type="match status" value="1"/>
</dbReference>
<dbReference type="AlphaFoldDB" id="A0A1X7V804"/>
<sequence>MQLVQSNEVNGSYHMEKEGLRSINKMIDYGLNVAALVTDRHRQIGKWIRENLPNVKHYYDVWHFAK</sequence>
<reference evidence="1" key="1">
    <citation type="submission" date="2017-05" db="UniProtKB">
        <authorList>
            <consortium name="EnsemblMetazoa"/>
        </authorList>
    </citation>
    <scope>IDENTIFICATION</scope>
</reference>
<accession>A0A1X7V804</accession>
<proteinExistence type="predicted"/>
<name>A0A1X7V804_AMPQE</name>
<evidence type="ECO:0000313" key="1">
    <source>
        <dbReference type="EnsemblMetazoa" id="Aqu2.1.35637_001"/>
    </source>
</evidence>
<protein>
    <recommendedName>
        <fullName evidence="2">MULE transposase domain-containing protein</fullName>
    </recommendedName>
</protein>
<organism evidence="1">
    <name type="scientific">Amphimedon queenslandica</name>
    <name type="common">Sponge</name>
    <dbReference type="NCBI Taxonomy" id="400682"/>
    <lineage>
        <taxon>Eukaryota</taxon>
        <taxon>Metazoa</taxon>
        <taxon>Porifera</taxon>
        <taxon>Demospongiae</taxon>
        <taxon>Heteroscleromorpha</taxon>
        <taxon>Haplosclerida</taxon>
        <taxon>Niphatidae</taxon>
        <taxon>Amphimedon</taxon>
    </lineage>
</organism>
<dbReference type="InParanoid" id="A0A1X7V804"/>